<name>A0ABP9DAW8_9ACTN</name>
<keyword evidence="2 7" id="KW-0813">Transport</keyword>
<sequence length="307" mass="33072">MTPLQAPHAPAGAETRRADTVPQAATPVPASRRVRTTAGLAGRYLLLALVFALTVGPFLWQLSTSLKGNGERVFGYPPQLVPSRPTLHHYAEVLDTVPVLKFAGNSLLVALGSVLTNCLLGSMAGYALARMRFRGRALAAGVFLATMIIPFESIMVSEFLVARSLHLTDTLLGVMLPGAASGLSVMLMRNAFRRLPAEIEEAAILDGAGEWTRFRRIALPSVRGTLAAVAIFSFVFSWDDFLWPLVSLSDQGKYTLTIGIQYLSGTFTNDQRVIAAGTMMAVVPLLALFFALQRFFFRGVGEGAVKG</sequence>
<evidence type="ECO:0000313" key="11">
    <source>
        <dbReference type="Proteomes" id="UP001501752"/>
    </source>
</evidence>
<dbReference type="EMBL" id="BAABIS010000001">
    <property type="protein sequence ID" value="GAA4831181.1"/>
    <property type="molecule type" value="Genomic_DNA"/>
</dbReference>
<keyword evidence="6 7" id="KW-0472">Membrane</keyword>
<evidence type="ECO:0000256" key="8">
    <source>
        <dbReference type="SAM" id="MobiDB-lite"/>
    </source>
</evidence>
<feature type="transmembrane region" description="Helical" evidence="7">
    <location>
        <begin position="141"/>
        <end position="165"/>
    </location>
</feature>
<dbReference type="Pfam" id="PF00528">
    <property type="entry name" value="BPD_transp_1"/>
    <property type="match status" value="1"/>
</dbReference>
<dbReference type="Gene3D" id="1.10.3720.10">
    <property type="entry name" value="MetI-like"/>
    <property type="match status" value="1"/>
</dbReference>
<evidence type="ECO:0000256" key="1">
    <source>
        <dbReference type="ARBA" id="ARBA00004651"/>
    </source>
</evidence>
<feature type="transmembrane region" description="Helical" evidence="7">
    <location>
        <begin position="273"/>
        <end position="292"/>
    </location>
</feature>
<dbReference type="InterPro" id="IPR035906">
    <property type="entry name" value="MetI-like_sf"/>
</dbReference>
<proteinExistence type="inferred from homology"/>
<keyword evidence="11" id="KW-1185">Reference proteome</keyword>
<feature type="region of interest" description="Disordered" evidence="8">
    <location>
        <begin position="1"/>
        <end position="29"/>
    </location>
</feature>
<dbReference type="SUPFAM" id="SSF161098">
    <property type="entry name" value="MetI-like"/>
    <property type="match status" value="1"/>
</dbReference>
<comment type="caution">
    <text evidence="10">The sequence shown here is derived from an EMBL/GenBank/DDBJ whole genome shotgun (WGS) entry which is preliminary data.</text>
</comment>
<dbReference type="PANTHER" id="PTHR43744:SF3">
    <property type="entry name" value="LACTOSE TRANSPORT SYSTEM PERMEASE PROTEIN LACG"/>
    <property type="match status" value="1"/>
</dbReference>
<comment type="similarity">
    <text evidence="7">Belongs to the binding-protein-dependent transport system permease family.</text>
</comment>
<keyword evidence="5 7" id="KW-1133">Transmembrane helix</keyword>
<keyword evidence="3" id="KW-1003">Cell membrane</keyword>
<feature type="transmembrane region" description="Helical" evidence="7">
    <location>
        <begin position="217"/>
        <end position="238"/>
    </location>
</feature>
<dbReference type="CDD" id="cd06261">
    <property type="entry name" value="TM_PBP2"/>
    <property type="match status" value="1"/>
</dbReference>
<feature type="transmembrane region" description="Helical" evidence="7">
    <location>
        <begin position="41"/>
        <end position="60"/>
    </location>
</feature>
<organism evidence="10 11">
    <name type="scientific">Kitasatospora terrestris</name>
    <dbReference type="NCBI Taxonomy" id="258051"/>
    <lineage>
        <taxon>Bacteria</taxon>
        <taxon>Bacillati</taxon>
        <taxon>Actinomycetota</taxon>
        <taxon>Actinomycetes</taxon>
        <taxon>Kitasatosporales</taxon>
        <taxon>Streptomycetaceae</taxon>
        <taxon>Kitasatospora</taxon>
    </lineage>
</organism>
<feature type="transmembrane region" description="Helical" evidence="7">
    <location>
        <begin position="171"/>
        <end position="188"/>
    </location>
</feature>
<dbReference type="PANTHER" id="PTHR43744">
    <property type="entry name" value="ABC TRANSPORTER PERMEASE PROTEIN MG189-RELATED-RELATED"/>
    <property type="match status" value="1"/>
</dbReference>
<dbReference type="RefSeq" id="WP_345694781.1">
    <property type="nucleotide sequence ID" value="NZ_BAABIS010000001.1"/>
</dbReference>
<accession>A0ABP9DAW8</accession>
<evidence type="ECO:0000259" key="9">
    <source>
        <dbReference type="PROSITE" id="PS50928"/>
    </source>
</evidence>
<evidence type="ECO:0000256" key="5">
    <source>
        <dbReference type="ARBA" id="ARBA00022989"/>
    </source>
</evidence>
<evidence type="ECO:0000256" key="7">
    <source>
        <dbReference type="RuleBase" id="RU363032"/>
    </source>
</evidence>
<comment type="subcellular location">
    <subcellularLocation>
        <location evidence="1 7">Cell membrane</location>
        <topology evidence="1 7">Multi-pass membrane protein</topology>
    </subcellularLocation>
</comment>
<protein>
    <submittedName>
        <fullName evidence="10">Carbohydrate ABC transporter permease</fullName>
    </submittedName>
</protein>
<evidence type="ECO:0000256" key="6">
    <source>
        <dbReference type="ARBA" id="ARBA00023136"/>
    </source>
</evidence>
<dbReference type="InterPro" id="IPR000515">
    <property type="entry name" value="MetI-like"/>
</dbReference>
<evidence type="ECO:0000256" key="3">
    <source>
        <dbReference type="ARBA" id="ARBA00022475"/>
    </source>
</evidence>
<evidence type="ECO:0000313" key="10">
    <source>
        <dbReference type="EMBL" id="GAA4831181.1"/>
    </source>
</evidence>
<keyword evidence="4 7" id="KW-0812">Transmembrane</keyword>
<feature type="transmembrane region" description="Helical" evidence="7">
    <location>
        <begin position="107"/>
        <end position="129"/>
    </location>
</feature>
<dbReference type="PROSITE" id="PS50928">
    <property type="entry name" value="ABC_TM1"/>
    <property type="match status" value="1"/>
</dbReference>
<reference evidence="11" key="1">
    <citation type="journal article" date="2019" name="Int. J. Syst. Evol. Microbiol.">
        <title>The Global Catalogue of Microorganisms (GCM) 10K type strain sequencing project: providing services to taxonomists for standard genome sequencing and annotation.</title>
        <authorList>
            <consortium name="The Broad Institute Genomics Platform"/>
            <consortium name="The Broad Institute Genome Sequencing Center for Infectious Disease"/>
            <person name="Wu L."/>
            <person name="Ma J."/>
        </authorList>
    </citation>
    <scope>NUCLEOTIDE SEQUENCE [LARGE SCALE GENOMIC DNA]</scope>
    <source>
        <strain evidence="11">JCM 13006</strain>
    </source>
</reference>
<feature type="domain" description="ABC transmembrane type-1" evidence="9">
    <location>
        <begin position="103"/>
        <end position="292"/>
    </location>
</feature>
<evidence type="ECO:0000256" key="4">
    <source>
        <dbReference type="ARBA" id="ARBA00022692"/>
    </source>
</evidence>
<dbReference type="Proteomes" id="UP001501752">
    <property type="component" value="Unassembled WGS sequence"/>
</dbReference>
<gene>
    <name evidence="10" type="ORF">GCM10023235_01640</name>
</gene>
<evidence type="ECO:0000256" key="2">
    <source>
        <dbReference type="ARBA" id="ARBA00022448"/>
    </source>
</evidence>